<evidence type="ECO:0000313" key="3">
    <source>
        <dbReference type="Proteomes" id="UP001165160"/>
    </source>
</evidence>
<feature type="compositionally biased region" description="Basic and acidic residues" evidence="1">
    <location>
        <begin position="116"/>
        <end position="137"/>
    </location>
</feature>
<evidence type="ECO:0000313" key="2">
    <source>
        <dbReference type="EMBL" id="GMH92152.1"/>
    </source>
</evidence>
<evidence type="ECO:0000256" key="1">
    <source>
        <dbReference type="SAM" id="MobiDB-lite"/>
    </source>
</evidence>
<protein>
    <submittedName>
        <fullName evidence="2">Uncharacterized protein</fullName>
    </submittedName>
</protein>
<dbReference type="AlphaFoldDB" id="A0A9W7BR11"/>
<organism evidence="2 3">
    <name type="scientific">Triparma verrucosa</name>
    <dbReference type="NCBI Taxonomy" id="1606542"/>
    <lineage>
        <taxon>Eukaryota</taxon>
        <taxon>Sar</taxon>
        <taxon>Stramenopiles</taxon>
        <taxon>Ochrophyta</taxon>
        <taxon>Bolidophyceae</taxon>
        <taxon>Parmales</taxon>
        <taxon>Triparmaceae</taxon>
        <taxon>Triparma</taxon>
    </lineage>
</organism>
<name>A0A9W7BR11_9STRA</name>
<accession>A0A9W7BR11</accession>
<dbReference type="EMBL" id="BRXX01000124">
    <property type="protein sequence ID" value="GMH92152.1"/>
    <property type="molecule type" value="Genomic_DNA"/>
</dbReference>
<proteinExistence type="predicted"/>
<reference evidence="3" key="1">
    <citation type="journal article" date="2023" name="Commun. Biol.">
        <title>Genome analysis of Parmales, the sister group of diatoms, reveals the evolutionary specialization of diatoms from phago-mixotrophs to photoautotrophs.</title>
        <authorList>
            <person name="Ban H."/>
            <person name="Sato S."/>
            <person name="Yoshikawa S."/>
            <person name="Yamada K."/>
            <person name="Nakamura Y."/>
            <person name="Ichinomiya M."/>
            <person name="Sato N."/>
            <person name="Blanc-Mathieu R."/>
            <person name="Endo H."/>
            <person name="Kuwata A."/>
            <person name="Ogata H."/>
        </authorList>
    </citation>
    <scope>NUCLEOTIDE SEQUENCE [LARGE SCALE GENOMIC DNA]</scope>
    <source>
        <strain evidence="3">NIES 3699</strain>
    </source>
</reference>
<dbReference type="Proteomes" id="UP001165160">
    <property type="component" value="Unassembled WGS sequence"/>
</dbReference>
<feature type="region of interest" description="Disordered" evidence="1">
    <location>
        <begin position="116"/>
        <end position="145"/>
    </location>
</feature>
<gene>
    <name evidence="2" type="ORF">TrVE_jg8929</name>
</gene>
<keyword evidence="3" id="KW-1185">Reference proteome</keyword>
<comment type="caution">
    <text evidence="2">The sequence shown here is derived from an EMBL/GenBank/DDBJ whole genome shotgun (WGS) entry which is preliminary data.</text>
</comment>
<sequence length="386" mass="43147">MDRGRSPSPPSSSLLSPIRPTVPTVPTFASSSSQFLRSENSTLLQKINHHKNVSSKLQLENKQLKEKVNELTELVDAFNSARLIATPISSDVEFFFAREEYEEVLRRETEQRIRLNDEAANKENDEKEEQKEKEQLRKSPPSPLLSTLKTSLSTSTALNQKLQTDLSAVIHDNASHLSTLSTLKSTIFSLKKSLKTVTSENVSLKRQNSELQLELKLSPPSPSSSISALELENASLREWAESATESKRVTLLHNIELIEQLKALTNSEEKVGDVVGGRKIVFRKTRERFIVKAKGGKDVKIDLKGDGVKVFKWKFSVLGGDKIKFTILSPTILHTSTSSSSEGEVDVISDEVVCRFENLENWIRPVSVGVEEFRGEVEIEEGEGEM</sequence>
<feature type="region of interest" description="Disordered" evidence="1">
    <location>
        <begin position="1"/>
        <end position="21"/>
    </location>
</feature>